<keyword evidence="2" id="KW-0732">Signal</keyword>
<protein>
    <submittedName>
        <fullName evidence="3">Uncharacterized protein</fullName>
    </submittedName>
</protein>
<proteinExistence type="predicted"/>
<gene>
    <name evidence="3" type="ORF">D9C73_028572</name>
</gene>
<dbReference type="EMBL" id="ML240902">
    <property type="protein sequence ID" value="TKS65589.1"/>
    <property type="molecule type" value="Genomic_DNA"/>
</dbReference>
<feature type="signal peptide" evidence="2">
    <location>
        <begin position="1"/>
        <end position="21"/>
    </location>
</feature>
<dbReference type="Proteomes" id="UP000298787">
    <property type="component" value="Unassembled WGS sequence"/>
</dbReference>
<reference evidence="3 4" key="1">
    <citation type="submission" date="2019-01" db="EMBL/GenBank/DDBJ databases">
        <title>Genome Assembly of Collichthys lucidus.</title>
        <authorList>
            <person name="Cai M."/>
            <person name="Xiao S."/>
        </authorList>
    </citation>
    <scope>NUCLEOTIDE SEQUENCE [LARGE SCALE GENOMIC DNA]</scope>
    <source>
        <strain evidence="3">JT15FE1705JMU</strain>
        <tissue evidence="3">Muscle</tissue>
    </source>
</reference>
<sequence length="289" mass="34046">MFVYMFLTHCLHVFCVRCLSAVEAELVKLREEHSHAQLLKQEVVRDTAASQEQLKELSVHVEEKKKHLQTVEQELSVSSQQQQQRREQLTEIDRLIQHRQAVCAGLGDVKAAVCQVEDRGRRLREQELQLNQLKEELCQREKQLIREEEGLIQRREGLQQKEEGPVQTEEELHNKQELHVKDDEEEESFYLSTGLRSASTEEERWEAELQRERLRQQEDRLKVSQNTESEIRVRARLRCSLWTQQETLMERRLEAEDSLLGLKHQVDQLDSLLTHTHTVTGNSPVNMFL</sequence>
<evidence type="ECO:0000256" key="1">
    <source>
        <dbReference type="SAM" id="Coils"/>
    </source>
</evidence>
<evidence type="ECO:0000313" key="4">
    <source>
        <dbReference type="Proteomes" id="UP000298787"/>
    </source>
</evidence>
<dbReference type="AlphaFoldDB" id="A0A4U5TW59"/>
<evidence type="ECO:0000256" key="2">
    <source>
        <dbReference type="SAM" id="SignalP"/>
    </source>
</evidence>
<organism evidence="3 4">
    <name type="scientific">Collichthys lucidus</name>
    <name type="common">Big head croaker</name>
    <name type="synonym">Sciaena lucida</name>
    <dbReference type="NCBI Taxonomy" id="240159"/>
    <lineage>
        <taxon>Eukaryota</taxon>
        <taxon>Metazoa</taxon>
        <taxon>Chordata</taxon>
        <taxon>Craniata</taxon>
        <taxon>Vertebrata</taxon>
        <taxon>Euteleostomi</taxon>
        <taxon>Actinopterygii</taxon>
        <taxon>Neopterygii</taxon>
        <taxon>Teleostei</taxon>
        <taxon>Neoteleostei</taxon>
        <taxon>Acanthomorphata</taxon>
        <taxon>Eupercaria</taxon>
        <taxon>Sciaenidae</taxon>
        <taxon>Collichthys</taxon>
    </lineage>
</organism>
<keyword evidence="4" id="KW-1185">Reference proteome</keyword>
<name>A0A4U5TW59_COLLU</name>
<feature type="chain" id="PRO_5020230819" evidence="2">
    <location>
        <begin position="22"/>
        <end position="289"/>
    </location>
</feature>
<feature type="coiled-coil region" evidence="1">
    <location>
        <begin position="19"/>
        <end position="81"/>
    </location>
</feature>
<feature type="coiled-coil region" evidence="1">
    <location>
        <begin position="195"/>
        <end position="227"/>
    </location>
</feature>
<accession>A0A4U5TW59</accession>
<keyword evidence="1" id="KW-0175">Coiled coil</keyword>
<evidence type="ECO:0000313" key="3">
    <source>
        <dbReference type="EMBL" id="TKS65589.1"/>
    </source>
</evidence>